<comment type="similarity">
    <text evidence="2">Belongs to the YSP2 family.</text>
</comment>
<evidence type="ECO:0000256" key="3">
    <source>
        <dbReference type="ARBA" id="ARBA00022692"/>
    </source>
</evidence>
<evidence type="ECO:0000256" key="4">
    <source>
        <dbReference type="ARBA" id="ARBA00022989"/>
    </source>
</evidence>
<dbReference type="CDD" id="cd13220">
    <property type="entry name" value="PH-GRAM_GRAMDC"/>
    <property type="match status" value="1"/>
</dbReference>
<dbReference type="Pfam" id="PF16016">
    <property type="entry name" value="VASt"/>
    <property type="match status" value="1"/>
</dbReference>
<keyword evidence="3" id="KW-0812">Transmembrane</keyword>
<keyword evidence="4" id="KW-1133">Transmembrane helix</keyword>
<dbReference type="InterPro" id="IPR031968">
    <property type="entry name" value="VASt"/>
</dbReference>
<dbReference type="AlphaFoldDB" id="A0A1E4T5Y1"/>
<feature type="compositionally biased region" description="Polar residues" evidence="6">
    <location>
        <begin position="366"/>
        <end position="381"/>
    </location>
</feature>
<dbReference type="OrthoDB" id="2162691at2759"/>
<dbReference type="InterPro" id="IPR004182">
    <property type="entry name" value="GRAM"/>
</dbReference>
<evidence type="ECO:0000259" key="7">
    <source>
        <dbReference type="PROSITE" id="PS51778"/>
    </source>
</evidence>
<organism evidence="8 9">
    <name type="scientific">[Candida] arabinofermentans NRRL YB-2248</name>
    <dbReference type="NCBI Taxonomy" id="983967"/>
    <lineage>
        <taxon>Eukaryota</taxon>
        <taxon>Fungi</taxon>
        <taxon>Dikarya</taxon>
        <taxon>Ascomycota</taxon>
        <taxon>Saccharomycotina</taxon>
        <taxon>Pichiomycetes</taxon>
        <taxon>Pichiales</taxon>
        <taxon>Pichiaceae</taxon>
        <taxon>Ogataea</taxon>
        <taxon>Ogataea/Candida clade</taxon>
    </lineage>
</organism>
<reference evidence="9" key="1">
    <citation type="submission" date="2016-04" db="EMBL/GenBank/DDBJ databases">
        <title>Comparative genomics of biotechnologically important yeasts.</title>
        <authorList>
            <consortium name="DOE Joint Genome Institute"/>
            <person name="Riley R."/>
            <person name="Haridas S."/>
            <person name="Wolfe K.H."/>
            <person name="Lopes M.R."/>
            <person name="Hittinger C.T."/>
            <person name="Goker M."/>
            <person name="Salamov A."/>
            <person name="Wisecaver J."/>
            <person name="Long T.M."/>
            <person name="Aerts A.L."/>
            <person name="Barry K."/>
            <person name="Choi C."/>
            <person name="Clum A."/>
            <person name="Coughlan A.Y."/>
            <person name="Deshpande S."/>
            <person name="Douglass A.P."/>
            <person name="Hanson S.J."/>
            <person name="Klenk H.-P."/>
            <person name="Labutti K."/>
            <person name="Lapidus A."/>
            <person name="Lindquist E."/>
            <person name="Lipzen A."/>
            <person name="Meier-Kolthoff J.P."/>
            <person name="Ohm R.A."/>
            <person name="Otillar R.P."/>
            <person name="Pangilinan J."/>
            <person name="Peng Y."/>
            <person name="Rokas A."/>
            <person name="Rosa C.A."/>
            <person name="Scheuner C."/>
            <person name="Sibirny A.A."/>
            <person name="Slot J.C."/>
            <person name="Stielow J.B."/>
            <person name="Sun H."/>
            <person name="Kurtzman C.P."/>
            <person name="Blackwell M."/>
            <person name="Grigoriev I.V."/>
            <person name="Jeffries T.W."/>
        </authorList>
    </citation>
    <scope>NUCLEOTIDE SEQUENCE [LARGE SCALE GENOMIC DNA]</scope>
    <source>
        <strain evidence="9">NRRL YB-2248</strain>
    </source>
</reference>
<proteinExistence type="inferred from homology"/>
<evidence type="ECO:0000256" key="6">
    <source>
        <dbReference type="SAM" id="MobiDB-lite"/>
    </source>
</evidence>
<feature type="region of interest" description="Disordered" evidence="6">
    <location>
        <begin position="33"/>
        <end position="53"/>
    </location>
</feature>
<dbReference type="PANTHER" id="PTHR23319:SF4">
    <property type="entry name" value="GRAM DOMAIN CONTAINING 1B, ISOFORM E"/>
    <property type="match status" value="1"/>
</dbReference>
<feature type="non-terminal residue" evidence="8">
    <location>
        <position position="1"/>
    </location>
</feature>
<dbReference type="GO" id="GO:0005886">
    <property type="term" value="C:plasma membrane"/>
    <property type="evidence" value="ECO:0007669"/>
    <property type="project" value="TreeGrafter"/>
</dbReference>
<evidence type="ECO:0000256" key="5">
    <source>
        <dbReference type="ARBA" id="ARBA00023136"/>
    </source>
</evidence>
<gene>
    <name evidence="8" type="ORF">CANARDRAFT_186558</name>
</gene>
<keyword evidence="9" id="KW-1185">Reference proteome</keyword>
<dbReference type="GO" id="GO:0120015">
    <property type="term" value="F:sterol transfer activity"/>
    <property type="evidence" value="ECO:0007669"/>
    <property type="project" value="TreeGrafter"/>
</dbReference>
<dbReference type="InterPro" id="IPR011993">
    <property type="entry name" value="PH-like_dom_sf"/>
</dbReference>
<feature type="compositionally biased region" description="Polar residues" evidence="6">
    <location>
        <begin position="87"/>
        <end position="104"/>
    </location>
</feature>
<dbReference type="EMBL" id="KV453848">
    <property type="protein sequence ID" value="ODV87131.1"/>
    <property type="molecule type" value="Genomic_DNA"/>
</dbReference>
<dbReference type="InterPro" id="IPR051482">
    <property type="entry name" value="Cholesterol_transport"/>
</dbReference>
<dbReference type="PANTHER" id="PTHR23319">
    <property type="entry name" value="GRAM DOMAIN CONTAINING 1B, ISOFORM E"/>
    <property type="match status" value="1"/>
</dbReference>
<dbReference type="Pfam" id="PF02893">
    <property type="entry name" value="GRAM"/>
    <property type="match status" value="1"/>
</dbReference>
<accession>A0A1E4T5Y1</accession>
<evidence type="ECO:0000256" key="1">
    <source>
        <dbReference type="ARBA" id="ARBA00004167"/>
    </source>
</evidence>
<evidence type="ECO:0000313" key="9">
    <source>
        <dbReference type="Proteomes" id="UP000094801"/>
    </source>
</evidence>
<dbReference type="STRING" id="983967.A0A1E4T5Y1"/>
<dbReference type="GO" id="GO:0140268">
    <property type="term" value="C:endoplasmic reticulum-plasma membrane contact site"/>
    <property type="evidence" value="ECO:0007669"/>
    <property type="project" value="TreeGrafter"/>
</dbReference>
<dbReference type="PROSITE" id="PS51778">
    <property type="entry name" value="VAST"/>
    <property type="match status" value="1"/>
</dbReference>
<feature type="non-terminal residue" evidence="8">
    <location>
        <position position="752"/>
    </location>
</feature>
<name>A0A1E4T5Y1_9ASCO</name>
<feature type="domain" description="VASt" evidence="7">
    <location>
        <begin position="441"/>
        <end position="608"/>
    </location>
</feature>
<sequence length="752" mass="82472">QSPSPAGDVQFKPLKPSLLSTLGQGALTLDNFPKQSNGNSEQTTLTNNNGVKSNGLINNSSSVVLANSQPMVSSHSLRSNIPFVKPDNTNAANSSTVARRTFSPTAPMRDGTSSPPLEKFGSSNGLSKLNSNADSSSFEDDADLVNGMASNNNYRRKLRLSIKRNSFGDGPGGTNGKTQALSRYSSNVDEDSMSAATKKRADKLAESLGIKVCSEKRQESFHQLFPQLKPTEILIEDFTCAFRKEILIQGKLYVSEYNLSFHSNIIGLVTHFSIPLNKVLSIKKKKTVGIPNAIELSTLHDKYTFATLINRDSAYELLRKVLTNALKGINTVNLNVDDSDMGSEDPLTDESEDSDGEDEADQQSSVAQSHALQKTTTNGNASDSESESSVSDPENMIKDDLEEGGGSGTVEKGEDGTYYGLYTPGPMTHAPTSNDYDNDSSDTKIIDEVVNAPLGAVYSLLFGDDVKFLQNLIKVQKNFDISDIPKFDPATKKRVYTYTKPLNSPVGPKQTRCNVTETIEAQDFNKCCFVIQSTETPDVPSGNVFRVRTKMYFSWAANNATKVFIVTTVVWSGKSWIKGPVEKGTISGQKESLGILVSELKKKIQAALASGGSGKTSKTTKKVKRRRETRELVEHVPELAAPAVEQSPKPNSIWESIVDQMDLRTIITVVLLFIVLWDKIRGPSLKSLQEQIFSSTSKLSSEVDLWDWINSRSGYDSEDSNRHDIRNSALQEQELREVIRVSEQRIQGLKDA</sequence>
<dbReference type="SMART" id="SM00568">
    <property type="entry name" value="GRAM"/>
    <property type="match status" value="1"/>
</dbReference>
<dbReference type="GO" id="GO:0005789">
    <property type="term" value="C:endoplasmic reticulum membrane"/>
    <property type="evidence" value="ECO:0007669"/>
    <property type="project" value="TreeGrafter"/>
</dbReference>
<evidence type="ECO:0000313" key="8">
    <source>
        <dbReference type="EMBL" id="ODV87131.1"/>
    </source>
</evidence>
<feature type="region of interest" description="Disordered" evidence="6">
    <location>
        <begin position="83"/>
        <end position="139"/>
    </location>
</feature>
<feature type="region of interest" description="Disordered" evidence="6">
    <location>
        <begin position="334"/>
        <end position="439"/>
    </location>
</feature>
<evidence type="ECO:0000256" key="2">
    <source>
        <dbReference type="ARBA" id="ARBA00006582"/>
    </source>
</evidence>
<feature type="compositionally biased region" description="Low complexity" evidence="6">
    <location>
        <begin position="121"/>
        <end position="132"/>
    </location>
</feature>
<dbReference type="GO" id="GO:0005739">
    <property type="term" value="C:mitochondrion"/>
    <property type="evidence" value="ECO:0007669"/>
    <property type="project" value="TreeGrafter"/>
</dbReference>
<dbReference type="GO" id="GO:0032541">
    <property type="term" value="C:cortical endoplasmic reticulum"/>
    <property type="evidence" value="ECO:0007669"/>
    <property type="project" value="TreeGrafter"/>
</dbReference>
<dbReference type="Proteomes" id="UP000094801">
    <property type="component" value="Unassembled WGS sequence"/>
</dbReference>
<dbReference type="GO" id="GO:0032934">
    <property type="term" value="F:sterol binding"/>
    <property type="evidence" value="ECO:0007669"/>
    <property type="project" value="TreeGrafter"/>
</dbReference>
<dbReference type="GO" id="GO:0032366">
    <property type="term" value="P:intracellular sterol transport"/>
    <property type="evidence" value="ECO:0007669"/>
    <property type="project" value="TreeGrafter"/>
</dbReference>
<keyword evidence="5" id="KW-0472">Membrane</keyword>
<dbReference type="Gene3D" id="2.30.29.30">
    <property type="entry name" value="Pleckstrin-homology domain (PH domain)/Phosphotyrosine-binding domain (PTB)"/>
    <property type="match status" value="1"/>
</dbReference>
<feature type="compositionally biased region" description="Acidic residues" evidence="6">
    <location>
        <begin position="337"/>
        <end position="361"/>
    </location>
</feature>
<comment type="subcellular location">
    <subcellularLocation>
        <location evidence="1">Membrane</location>
        <topology evidence="1">Single-pass membrane protein</topology>
    </subcellularLocation>
</comment>
<protein>
    <recommendedName>
        <fullName evidence="7">VASt domain-containing protein</fullName>
    </recommendedName>
</protein>